<dbReference type="Pfam" id="PF11659">
    <property type="entry name" value="DUF3261"/>
    <property type="match status" value="1"/>
</dbReference>
<dbReference type="InterPro" id="IPR021675">
    <property type="entry name" value="DUF3261"/>
</dbReference>
<sequence>MIEVGTAIRRCGVFAASALLLVLAACAHAPARSAIELPPLQLAPSALGHAVSAQQRLHFTFGKHERDMDALLEADTDEVRLLVQAMGQVGVRLFWDGRELKQQRAPWLPPQVRAERVLDDLQFVLWPAQAIHDVLPPQWTLRETGGVRELLRDGHVWLSASEMADGRMRLDNRVDGYQLEIESIASEASP</sequence>
<reference evidence="2" key="1">
    <citation type="submission" date="2016-03" db="EMBL/GenBank/DDBJ databases">
        <authorList>
            <person name="Ploux O."/>
        </authorList>
    </citation>
    <scope>NUCLEOTIDE SEQUENCE</scope>
    <source>
        <strain evidence="2">UC10</strain>
    </source>
</reference>
<name>A0A1Y5Q4N5_9GAMM</name>
<organism evidence="2">
    <name type="scientific">uncultured Stenotrophomonas sp</name>
    <dbReference type="NCBI Taxonomy" id="165438"/>
    <lineage>
        <taxon>Bacteria</taxon>
        <taxon>Pseudomonadati</taxon>
        <taxon>Pseudomonadota</taxon>
        <taxon>Gammaproteobacteria</taxon>
        <taxon>Lysobacterales</taxon>
        <taxon>Lysobacteraceae</taxon>
        <taxon>Stenotrophomonas</taxon>
        <taxon>environmental samples</taxon>
    </lineage>
</organism>
<evidence type="ECO:0000256" key="1">
    <source>
        <dbReference type="SAM" id="SignalP"/>
    </source>
</evidence>
<proteinExistence type="predicted"/>
<feature type="signal peptide" evidence="1">
    <location>
        <begin position="1"/>
        <end position="29"/>
    </location>
</feature>
<dbReference type="EMBL" id="FLTS01000001">
    <property type="protein sequence ID" value="SBV37240.1"/>
    <property type="molecule type" value="Genomic_DNA"/>
</dbReference>
<gene>
    <name evidence="2" type="ORF">STPYR_12170</name>
</gene>
<evidence type="ECO:0000313" key="2">
    <source>
        <dbReference type="EMBL" id="SBV37240.1"/>
    </source>
</evidence>
<accession>A0A1Y5Q4N5</accession>
<protein>
    <recommendedName>
        <fullName evidence="3">DUF3261 domain-containing protein</fullName>
    </recommendedName>
</protein>
<feature type="chain" id="PRO_5012644628" description="DUF3261 domain-containing protein" evidence="1">
    <location>
        <begin position="30"/>
        <end position="190"/>
    </location>
</feature>
<keyword evidence="1" id="KW-0732">Signal</keyword>
<dbReference type="AlphaFoldDB" id="A0A1Y5Q4N5"/>
<evidence type="ECO:0008006" key="3">
    <source>
        <dbReference type="Google" id="ProtNLM"/>
    </source>
</evidence>